<organism evidence="1 2">
    <name type="scientific">Hypoxylon rubiginosum</name>
    <dbReference type="NCBI Taxonomy" id="110542"/>
    <lineage>
        <taxon>Eukaryota</taxon>
        <taxon>Fungi</taxon>
        <taxon>Dikarya</taxon>
        <taxon>Ascomycota</taxon>
        <taxon>Pezizomycotina</taxon>
        <taxon>Sordariomycetes</taxon>
        <taxon>Xylariomycetidae</taxon>
        <taxon>Xylariales</taxon>
        <taxon>Hypoxylaceae</taxon>
        <taxon>Hypoxylon</taxon>
    </lineage>
</organism>
<proteinExistence type="predicted"/>
<dbReference type="Proteomes" id="UP001497700">
    <property type="component" value="Unassembled WGS sequence"/>
</dbReference>
<comment type="caution">
    <text evidence="1">The sequence shown here is derived from an EMBL/GenBank/DDBJ whole genome shotgun (WGS) entry which is preliminary data.</text>
</comment>
<reference evidence="1 2" key="1">
    <citation type="journal article" date="2022" name="New Phytol.">
        <title>Ecological generalism drives hyperdiversity of secondary metabolite gene clusters in xylarialean endophytes.</title>
        <authorList>
            <person name="Franco M.E.E."/>
            <person name="Wisecaver J.H."/>
            <person name="Arnold A.E."/>
            <person name="Ju Y.M."/>
            <person name="Slot J.C."/>
            <person name="Ahrendt S."/>
            <person name="Moore L.P."/>
            <person name="Eastman K.E."/>
            <person name="Scott K."/>
            <person name="Konkel Z."/>
            <person name="Mondo S.J."/>
            <person name="Kuo A."/>
            <person name="Hayes R.D."/>
            <person name="Haridas S."/>
            <person name="Andreopoulos B."/>
            <person name="Riley R."/>
            <person name="LaButti K."/>
            <person name="Pangilinan J."/>
            <person name="Lipzen A."/>
            <person name="Amirebrahimi M."/>
            <person name="Yan J."/>
            <person name="Adam C."/>
            <person name="Keymanesh K."/>
            <person name="Ng V."/>
            <person name="Louie K."/>
            <person name="Northen T."/>
            <person name="Drula E."/>
            <person name="Henrissat B."/>
            <person name="Hsieh H.M."/>
            <person name="Youens-Clark K."/>
            <person name="Lutzoni F."/>
            <person name="Miadlikowska J."/>
            <person name="Eastwood D.C."/>
            <person name="Hamelin R.C."/>
            <person name="Grigoriev I.V."/>
            <person name="U'Ren J.M."/>
        </authorList>
    </citation>
    <scope>NUCLEOTIDE SEQUENCE [LARGE SCALE GENOMIC DNA]</scope>
    <source>
        <strain evidence="1 2">CBS 119005</strain>
    </source>
</reference>
<sequence>MAADIPIIDAHIHLYPESEVDTLAWCAPDHPLRKQHSLDEYKAASAGSAPRGFIFLETDRKNDLAAGERDGSGWEHPLMEVAWLKRIATGQPKPGEGHAAEDAPLCAAYVPWAPLPSGAAVVERYLDLVEKEAGESWPKVRGFRYLLQDKPSGTMLTDKFVESLKLLGRRGFVFDLGVDQHNRGRAQLEEVVEMIDRAHDGVPEDQRVTFIINHMCKPDLSIYNVQTSPSFIAWRTAIFTLSKCSRTYMKLSGAFPEMPESLRQRSAEDIFDAIAPWLSVVLAAFGAGRIMFASDWPVCTAGGVGDGAWAKWKAVVDRLCWMASLEDDERRMIWAGTALKAYGIEEA</sequence>
<evidence type="ECO:0000313" key="1">
    <source>
        <dbReference type="EMBL" id="KAI4866690.1"/>
    </source>
</evidence>
<protein>
    <submittedName>
        <fullName evidence="1">Amidohydrolase 2</fullName>
    </submittedName>
</protein>
<name>A0ACB9Z6R5_9PEZI</name>
<gene>
    <name evidence="1" type="ORF">F4820DRAFT_239706</name>
</gene>
<evidence type="ECO:0000313" key="2">
    <source>
        <dbReference type="Proteomes" id="UP001497700"/>
    </source>
</evidence>
<keyword evidence="2" id="KW-1185">Reference proteome</keyword>
<dbReference type="EMBL" id="MU393455">
    <property type="protein sequence ID" value="KAI4866690.1"/>
    <property type="molecule type" value="Genomic_DNA"/>
</dbReference>
<accession>A0ACB9Z6R5</accession>